<gene>
    <name evidence="19" type="ORF">CROQUDRAFT_653198</name>
</gene>
<keyword evidence="9" id="KW-0418">Kinase</keyword>
<dbReference type="CDD" id="cd00564">
    <property type="entry name" value="TMP_TenI"/>
    <property type="match status" value="1"/>
</dbReference>
<dbReference type="InterPro" id="IPR000417">
    <property type="entry name" value="Hyethyz_kinase"/>
</dbReference>
<keyword evidence="7" id="KW-0479">Metal-binding</keyword>
<evidence type="ECO:0000256" key="14">
    <source>
        <dbReference type="ARBA" id="ARBA00047851"/>
    </source>
</evidence>
<dbReference type="NCBIfam" id="TIGR00693">
    <property type="entry name" value="thiE"/>
    <property type="match status" value="1"/>
</dbReference>
<evidence type="ECO:0000256" key="9">
    <source>
        <dbReference type="ARBA" id="ARBA00022777"/>
    </source>
</evidence>
<evidence type="ECO:0000256" key="16">
    <source>
        <dbReference type="ARBA" id="ARBA00061146"/>
    </source>
</evidence>
<dbReference type="InterPro" id="IPR034291">
    <property type="entry name" value="TMP_synthase"/>
</dbReference>
<dbReference type="Pfam" id="PF02110">
    <property type="entry name" value="HK"/>
    <property type="match status" value="1"/>
</dbReference>
<dbReference type="Pfam" id="PF02581">
    <property type="entry name" value="TMP-TENI"/>
    <property type="match status" value="1"/>
</dbReference>
<proteinExistence type="inferred from homology"/>
<comment type="similarity">
    <text evidence="17">In the N-terminal section; belongs to the thiamine-phosphate synthase family.</text>
</comment>
<dbReference type="GO" id="GO:0005737">
    <property type="term" value="C:cytoplasm"/>
    <property type="evidence" value="ECO:0007669"/>
    <property type="project" value="TreeGrafter"/>
</dbReference>
<dbReference type="GO" id="GO:0009228">
    <property type="term" value="P:thiamine biosynthetic process"/>
    <property type="evidence" value="ECO:0007669"/>
    <property type="project" value="UniProtKB-KW"/>
</dbReference>
<dbReference type="GO" id="GO:0004789">
    <property type="term" value="F:thiamine-phosphate diphosphorylase activity"/>
    <property type="evidence" value="ECO:0007669"/>
    <property type="project" value="UniProtKB-EC"/>
</dbReference>
<dbReference type="EMBL" id="MU167224">
    <property type="protein sequence ID" value="KAG0149891.1"/>
    <property type="molecule type" value="Genomic_DNA"/>
</dbReference>
<comment type="caution">
    <text evidence="19">The sequence shown here is derived from an EMBL/GenBank/DDBJ whole genome shotgun (WGS) entry which is preliminary data.</text>
</comment>
<dbReference type="OrthoDB" id="4994at2759"/>
<keyword evidence="6" id="KW-0808">Transferase</keyword>
<evidence type="ECO:0000256" key="8">
    <source>
        <dbReference type="ARBA" id="ARBA00022741"/>
    </source>
</evidence>
<dbReference type="Gene3D" id="3.40.1190.20">
    <property type="match status" value="1"/>
</dbReference>
<comment type="cofactor">
    <cofactor evidence="2">
        <name>Mg(2+)</name>
        <dbReference type="ChEBI" id="CHEBI:18420"/>
    </cofactor>
</comment>
<dbReference type="PRINTS" id="PR01099">
    <property type="entry name" value="HYETHTZKNASE"/>
</dbReference>
<dbReference type="Gene3D" id="3.20.20.70">
    <property type="entry name" value="Aldolase class I"/>
    <property type="match status" value="1"/>
</dbReference>
<keyword evidence="11" id="KW-0460">Magnesium</keyword>
<keyword evidence="20" id="KW-1185">Reference proteome</keyword>
<dbReference type="CDD" id="cd01170">
    <property type="entry name" value="THZ_kinase"/>
    <property type="match status" value="1"/>
</dbReference>
<dbReference type="GO" id="GO:0004417">
    <property type="term" value="F:hydroxyethylthiazole kinase activity"/>
    <property type="evidence" value="ECO:0007669"/>
    <property type="project" value="UniProtKB-EC"/>
</dbReference>
<keyword evidence="12" id="KW-0784">Thiamine biosynthesis</keyword>
<dbReference type="FunFam" id="3.20.20.70:FF:000104">
    <property type="entry name" value="Thiamine biosynthetic bifunctional enzyme"/>
    <property type="match status" value="1"/>
</dbReference>
<evidence type="ECO:0000259" key="18">
    <source>
        <dbReference type="Pfam" id="PF02581"/>
    </source>
</evidence>
<feature type="domain" description="Thiamine phosphate synthase/TenI" evidence="18">
    <location>
        <begin position="13"/>
        <end position="214"/>
    </location>
</feature>
<dbReference type="InterPro" id="IPR036206">
    <property type="entry name" value="ThiamineP_synth_sf"/>
</dbReference>
<evidence type="ECO:0000256" key="6">
    <source>
        <dbReference type="ARBA" id="ARBA00022679"/>
    </source>
</evidence>
<comment type="catalytic activity">
    <reaction evidence="14">
        <text>2-(2-carboxy-4-methylthiazol-5-yl)ethyl phosphate + 4-amino-2-methyl-5-(diphosphooxymethyl)pyrimidine + 2 H(+) = thiamine phosphate + CO2 + diphosphate</text>
        <dbReference type="Rhea" id="RHEA:47848"/>
        <dbReference type="ChEBI" id="CHEBI:15378"/>
        <dbReference type="ChEBI" id="CHEBI:16526"/>
        <dbReference type="ChEBI" id="CHEBI:33019"/>
        <dbReference type="ChEBI" id="CHEBI:37575"/>
        <dbReference type="ChEBI" id="CHEBI:57841"/>
        <dbReference type="ChEBI" id="CHEBI:62890"/>
        <dbReference type="EC" id="2.5.1.3"/>
    </reaction>
</comment>
<evidence type="ECO:0000256" key="17">
    <source>
        <dbReference type="ARBA" id="ARBA00061283"/>
    </source>
</evidence>
<comment type="similarity">
    <text evidence="16">In the C-terminal section; belongs to the Thz kinase family.</text>
</comment>
<dbReference type="PANTHER" id="PTHR20857:SF23">
    <property type="entry name" value="THIAMINE BIOSYNTHETIC BIFUNCTIONAL ENZYME"/>
    <property type="match status" value="1"/>
</dbReference>
<comment type="pathway">
    <text evidence="5">Cofactor biosynthesis; thiamine diphosphate biosynthesis; thiamine phosphate from 4-amino-2-methyl-5-diphosphomethylpyrimidine and 4-methyl-5-(2-phosphoethyl)-thiazole: step 1/1.</text>
</comment>
<evidence type="ECO:0000256" key="5">
    <source>
        <dbReference type="ARBA" id="ARBA00005165"/>
    </source>
</evidence>
<evidence type="ECO:0000313" key="20">
    <source>
        <dbReference type="Proteomes" id="UP000886653"/>
    </source>
</evidence>
<dbReference type="Proteomes" id="UP000886653">
    <property type="component" value="Unassembled WGS sequence"/>
</dbReference>
<evidence type="ECO:0000256" key="15">
    <source>
        <dbReference type="ARBA" id="ARBA00047883"/>
    </source>
</evidence>
<accession>A0A9P6NMK2</accession>
<evidence type="ECO:0000256" key="2">
    <source>
        <dbReference type="ARBA" id="ARBA00001946"/>
    </source>
</evidence>
<evidence type="ECO:0000256" key="10">
    <source>
        <dbReference type="ARBA" id="ARBA00022840"/>
    </source>
</evidence>
<protein>
    <recommendedName>
        <fullName evidence="18">Thiamine phosphate synthase/TenI domain-containing protein</fullName>
    </recommendedName>
</protein>
<organism evidence="19 20">
    <name type="scientific">Cronartium quercuum f. sp. fusiforme G11</name>
    <dbReference type="NCBI Taxonomy" id="708437"/>
    <lineage>
        <taxon>Eukaryota</taxon>
        <taxon>Fungi</taxon>
        <taxon>Dikarya</taxon>
        <taxon>Basidiomycota</taxon>
        <taxon>Pucciniomycotina</taxon>
        <taxon>Pucciniomycetes</taxon>
        <taxon>Pucciniales</taxon>
        <taxon>Coleosporiaceae</taxon>
        <taxon>Cronartium</taxon>
    </lineage>
</organism>
<keyword evidence="8" id="KW-0547">Nucleotide-binding</keyword>
<dbReference type="HAMAP" id="MF_00228">
    <property type="entry name" value="Thz_kinase"/>
    <property type="match status" value="1"/>
</dbReference>
<evidence type="ECO:0000256" key="12">
    <source>
        <dbReference type="ARBA" id="ARBA00022977"/>
    </source>
</evidence>
<dbReference type="InterPro" id="IPR022998">
    <property type="entry name" value="ThiamineP_synth_TenI"/>
</dbReference>
<reference evidence="19" key="1">
    <citation type="submission" date="2013-11" db="EMBL/GenBank/DDBJ databases">
        <title>Genome sequence of the fusiform rust pathogen reveals effectors for host alternation and coevolution with pine.</title>
        <authorList>
            <consortium name="DOE Joint Genome Institute"/>
            <person name="Smith K."/>
            <person name="Pendleton A."/>
            <person name="Kubisiak T."/>
            <person name="Anderson C."/>
            <person name="Salamov A."/>
            <person name="Aerts A."/>
            <person name="Riley R."/>
            <person name="Clum A."/>
            <person name="Lindquist E."/>
            <person name="Ence D."/>
            <person name="Campbell M."/>
            <person name="Kronenberg Z."/>
            <person name="Feau N."/>
            <person name="Dhillon B."/>
            <person name="Hamelin R."/>
            <person name="Burleigh J."/>
            <person name="Smith J."/>
            <person name="Yandell M."/>
            <person name="Nelson C."/>
            <person name="Grigoriev I."/>
            <person name="Davis J."/>
        </authorList>
    </citation>
    <scope>NUCLEOTIDE SEQUENCE</scope>
    <source>
        <strain evidence="19">G11</strain>
    </source>
</reference>
<dbReference type="InterPro" id="IPR029056">
    <property type="entry name" value="Ribokinase-like"/>
</dbReference>
<evidence type="ECO:0000256" key="4">
    <source>
        <dbReference type="ARBA" id="ARBA00004868"/>
    </source>
</evidence>
<keyword evidence="10" id="KW-0067">ATP-binding</keyword>
<evidence type="ECO:0000256" key="3">
    <source>
        <dbReference type="ARBA" id="ARBA00003814"/>
    </source>
</evidence>
<dbReference type="GO" id="GO:0000287">
    <property type="term" value="F:magnesium ion binding"/>
    <property type="evidence" value="ECO:0007669"/>
    <property type="project" value="InterPro"/>
</dbReference>
<evidence type="ECO:0000256" key="1">
    <source>
        <dbReference type="ARBA" id="ARBA00001771"/>
    </source>
</evidence>
<dbReference type="AlphaFoldDB" id="A0A9P6NMK2"/>
<evidence type="ECO:0000313" key="19">
    <source>
        <dbReference type="EMBL" id="KAG0149891.1"/>
    </source>
</evidence>
<dbReference type="InterPro" id="IPR013785">
    <property type="entry name" value="Aldolase_TIM"/>
</dbReference>
<dbReference type="SUPFAM" id="SSF51391">
    <property type="entry name" value="Thiamin phosphate synthase"/>
    <property type="match status" value="1"/>
</dbReference>
<evidence type="ECO:0000256" key="11">
    <source>
        <dbReference type="ARBA" id="ARBA00022842"/>
    </source>
</evidence>
<comment type="pathway">
    <text evidence="4">Cofactor biosynthesis; thiamine diphosphate biosynthesis; 4-methyl-5-(2-phosphoethyl)-thiazole from 5-(2-hydroxyethyl)-4-methylthiazole: step 1/1.</text>
</comment>
<comment type="catalytic activity">
    <reaction evidence="1">
        <text>5-(2-hydroxyethyl)-4-methylthiazole + ATP = 4-methyl-5-(2-phosphooxyethyl)-thiazole + ADP + H(+)</text>
        <dbReference type="Rhea" id="RHEA:24212"/>
        <dbReference type="ChEBI" id="CHEBI:15378"/>
        <dbReference type="ChEBI" id="CHEBI:17957"/>
        <dbReference type="ChEBI" id="CHEBI:30616"/>
        <dbReference type="ChEBI" id="CHEBI:58296"/>
        <dbReference type="ChEBI" id="CHEBI:456216"/>
        <dbReference type="EC" id="2.7.1.50"/>
    </reaction>
</comment>
<comment type="catalytic activity">
    <reaction evidence="15">
        <text>2-[(2R,5Z)-2-carboxy-4-methylthiazol-5(2H)-ylidene]ethyl phosphate + 4-amino-2-methyl-5-(diphosphooxymethyl)pyrimidine + 2 H(+) = thiamine phosphate + CO2 + diphosphate</text>
        <dbReference type="Rhea" id="RHEA:47844"/>
        <dbReference type="ChEBI" id="CHEBI:15378"/>
        <dbReference type="ChEBI" id="CHEBI:16526"/>
        <dbReference type="ChEBI" id="CHEBI:33019"/>
        <dbReference type="ChEBI" id="CHEBI:37575"/>
        <dbReference type="ChEBI" id="CHEBI:57841"/>
        <dbReference type="ChEBI" id="CHEBI:62899"/>
        <dbReference type="EC" id="2.5.1.3"/>
    </reaction>
</comment>
<dbReference type="HAMAP" id="MF_00097">
    <property type="entry name" value="TMP_synthase"/>
    <property type="match status" value="1"/>
</dbReference>
<dbReference type="SUPFAM" id="SSF53613">
    <property type="entry name" value="Ribokinase-like"/>
    <property type="match status" value="1"/>
</dbReference>
<dbReference type="GO" id="GO:0005524">
    <property type="term" value="F:ATP binding"/>
    <property type="evidence" value="ECO:0007669"/>
    <property type="project" value="UniProtKB-KW"/>
</dbReference>
<evidence type="ECO:0000256" key="7">
    <source>
        <dbReference type="ARBA" id="ARBA00022723"/>
    </source>
</evidence>
<sequence>MSAPASSSLDLTLYLVTSSDNLSPGSTVESTVEAAIKGGVTVVQLREKQLPTREFLKRAIALRDICHSASPKVSFIVNDRIDIALASGADGVHLGQEDMPIETARNLLGPNAIIGISTNTIIEAIQAVTQKATYIGIGTCWPTSTKVISDHKIIGPRGVKKIRDELFKQGFTIPAVTIGGVKTSNLCRTLHGCTSTLSHSSVGKLDGVAVVSAIMSSSQPQIAARQFRELIDEYHCTLVHKNQKFYPERLLLEGKGPYIDYITSLIGVDRSPPHHQLIHHITNTVVQNDCANLTLALKCSPIMSSNSEEVEELVEAVPGCLILNLGTLEQPQIEAMKIAGRAANRINKPIVCDPVGVGASRYRKKITNQILNDVQVSIIKGNQGEIATLAEESGATTCGVDTMGFLPDPGRVVRDLARKERCIVAMTGPIDYVSDGVYIAKLENGVGMLSSITGSGCMTGSAIGCFAALTKLKGESACPQLAFTNPTMINSDLFAATIAGISSLNIAAELAVTRSTVNGPVSLRAALIDELYHLTESKIKSMIKISLVTTD</sequence>
<comment type="catalytic activity">
    <reaction evidence="13">
        <text>4-methyl-5-(2-phosphooxyethyl)-thiazole + 4-amino-2-methyl-5-(diphosphooxymethyl)pyrimidine + H(+) = thiamine phosphate + diphosphate</text>
        <dbReference type="Rhea" id="RHEA:22328"/>
        <dbReference type="ChEBI" id="CHEBI:15378"/>
        <dbReference type="ChEBI" id="CHEBI:33019"/>
        <dbReference type="ChEBI" id="CHEBI:37575"/>
        <dbReference type="ChEBI" id="CHEBI:57841"/>
        <dbReference type="ChEBI" id="CHEBI:58296"/>
        <dbReference type="EC" id="2.5.1.3"/>
    </reaction>
</comment>
<dbReference type="PANTHER" id="PTHR20857">
    <property type="entry name" value="THIAMINE-PHOSPHATE PYROPHOSPHORYLASE"/>
    <property type="match status" value="1"/>
</dbReference>
<name>A0A9P6NMK2_9BASI</name>
<comment type="function">
    <text evidence="3">Condenses 4-methyl-5-(beta-hydroxyethyl)thiazole monophosphate (THZ-P) and 2-methyl-4-amino-5-hydroxymethyl pyrimidine pyrophosphate (HMP-PP) to form thiamine monophosphate (TMP).</text>
</comment>
<evidence type="ECO:0000256" key="13">
    <source>
        <dbReference type="ARBA" id="ARBA00047334"/>
    </source>
</evidence>